<dbReference type="RefSeq" id="WP_209990924.1">
    <property type="nucleotide sequence ID" value="NZ_JAGINO010000038.1"/>
</dbReference>
<dbReference type="PROSITE" id="PS51332">
    <property type="entry name" value="B12_BINDING"/>
    <property type="match status" value="1"/>
</dbReference>
<evidence type="ECO:0000256" key="2">
    <source>
        <dbReference type="ARBA" id="ARBA00022691"/>
    </source>
</evidence>
<evidence type="ECO:0000313" key="8">
    <source>
        <dbReference type="Proteomes" id="UP001244552"/>
    </source>
</evidence>
<name>A0ABU0MVJ0_9PROT</name>
<dbReference type="SFLD" id="SFLDS00029">
    <property type="entry name" value="Radical_SAM"/>
    <property type="match status" value="1"/>
</dbReference>
<dbReference type="NCBIfam" id="TIGR03975">
    <property type="entry name" value="rSAM_ocin_1"/>
    <property type="match status" value="1"/>
</dbReference>
<gene>
    <name evidence="7" type="ORF">QO018_006109</name>
</gene>
<dbReference type="InterPro" id="IPR006638">
    <property type="entry name" value="Elp3/MiaA/NifB-like_rSAM"/>
</dbReference>
<evidence type="ECO:0000256" key="5">
    <source>
        <dbReference type="ARBA" id="ARBA00023014"/>
    </source>
</evidence>
<sequence>MNGESNVQVLLIVPPFYTYGHPSLGTAVLKSALAQRGITSRVLYANAAYARQIGLDFYREIMSVVSPDELYQEQIFSRSAHGDFAPSRPAETHGGSFYSRYYQLFSHKKSRLTPQELAQAIDGAEAFLDQAVAEIAQSRPAIVGLSSLYSQVNASLALAKAIKRALPETVVVIGGSNCYGEMGEELARQPHLDYVFDGEADVAFPDFCERLLRDGDRPAEKLIRCLPVQTLEEFDIPDYSDFLEQFAPEERDIFLYFETSRGCWWGVKNRCRFCGISYDGMAFRTKSARKAASHLSEIRKRYPEYTLFYGCDSVFPNSYFDDFFQELGDRGFDGTVFYQIKPMFDFDKLSRMKEQGITILGPGIESLSTKHLKMMKKGTTAARNITVLRNCKEIGIEAKWNHLVALPNDSADDYRQIADLIPLLQHLDPPVITPIYIQRFSPYFDQREDHGITDIRPMEGYLKSFPPGIDLMKLAYNFTGDMASDIRGRPELLARFMLEIRKWYDRWSARPAELVVYRDGGRLRIRDTRDCAVDEVVDIDEADLDLLRSYRSFRPKGDAGQQVDALVRRGFIAEIDGGFLTLVCGTHGMDAPVLQ</sequence>
<proteinExistence type="predicted"/>
<dbReference type="Gene3D" id="3.40.50.280">
    <property type="entry name" value="Cobalamin-binding domain"/>
    <property type="match status" value="1"/>
</dbReference>
<dbReference type="SFLD" id="SFLDG01082">
    <property type="entry name" value="B12-binding_domain_containing"/>
    <property type="match status" value="1"/>
</dbReference>
<dbReference type="SUPFAM" id="SSF102114">
    <property type="entry name" value="Radical SAM enzymes"/>
    <property type="match status" value="1"/>
</dbReference>
<reference evidence="7 8" key="1">
    <citation type="submission" date="2023-07" db="EMBL/GenBank/DDBJ databases">
        <title>Genomic Encyclopedia of Type Strains, Phase IV (KMG-IV): sequencing the most valuable type-strain genomes for metagenomic binning, comparative biology and taxonomic classification.</title>
        <authorList>
            <person name="Goeker M."/>
        </authorList>
    </citation>
    <scope>NUCLEOTIDE SEQUENCE [LARGE SCALE GENOMIC DNA]</scope>
    <source>
        <strain evidence="7 8">DSM 19922</strain>
    </source>
</reference>
<evidence type="ECO:0000256" key="1">
    <source>
        <dbReference type="ARBA" id="ARBA00001966"/>
    </source>
</evidence>
<comment type="cofactor">
    <cofactor evidence="1">
        <name>[4Fe-4S] cluster</name>
        <dbReference type="ChEBI" id="CHEBI:49883"/>
    </cofactor>
</comment>
<evidence type="ECO:0000259" key="6">
    <source>
        <dbReference type="PROSITE" id="PS51332"/>
    </source>
</evidence>
<comment type="caution">
    <text evidence="7">The sequence shown here is derived from an EMBL/GenBank/DDBJ whole genome shotgun (WGS) entry which is preliminary data.</text>
</comment>
<dbReference type="InterPro" id="IPR051198">
    <property type="entry name" value="BchE-like"/>
</dbReference>
<dbReference type="Gene3D" id="3.20.20.70">
    <property type="entry name" value="Aldolase class I"/>
    <property type="match status" value="1"/>
</dbReference>
<feature type="domain" description="B12-binding" evidence="6">
    <location>
        <begin position="8"/>
        <end position="218"/>
    </location>
</feature>
<dbReference type="InterPro" id="IPR023984">
    <property type="entry name" value="rSAM_ocin_1"/>
</dbReference>
<evidence type="ECO:0000256" key="4">
    <source>
        <dbReference type="ARBA" id="ARBA00023004"/>
    </source>
</evidence>
<dbReference type="InterPro" id="IPR007197">
    <property type="entry name" value="rSAM"/>
</dbReference>
<accession>A0ABU0MVJ0</accession>
<dbReference type="PANTHER" id="PTHR43409:SF7">
    <property type="entry name" value="BLL1977 PROTEIN"/>
    <property type="match status" value="1"/>
</dbReference>
<dbReference type="Pfam" id="PF04055">
    <property type="entry name" value="Radical_SAM"/>
    <property type="match status" value="1"/>
</dbReference>
<evidence type="ECO:0000313" key="7">
    <source>
        <dbReference type="EMBL" id="MDQ0537209.1"/>
    </source>
</evidence>
<keyword evidence="3" id="KW-0479">Metal-binding</keyword>
<keyword evidence="5" id="KW-0411">Iron-sulfur</keyword>
<dbReference type="EMBL" id="JAUSVU010000040">
    <property type="protein sequence ID" value="MDQ0537209.1"/>
    <property type="molecule type" value="Genomic_DNA"/>
</dbReference>
<keyword evidence="8" id="KW-1185">Reference proteome</keyword>
<keyword evidence="4" id="KW-0408">Iron</keyword>
<evidence type="ECO:0000256" key="3">
    <source>
        <dbReference type="ARBA" id="ARBA00022723"/>
    </source>
</evidence>
<dbReference type="SMART" id="SM00729">
    <property type="entry name" value="Elp3"/>
    <property type="match status" value="1"/>
</dbReference>
<dbReference type="Proteomes" id="UP001244552">
    <property type="component" value="Unassembled WGS sequence"/>
</dbReference>
<dbReference type="InterPro" id="IPR006158">
    <property type="entry name" value="Cobalamin-bd"/>
</dbReference>
<dbReference type="InterPro" id="IPR013785">
    <property type="entry name" value="Aldolase_TIM"/>
</dbReference>
<dbReference type="SFLD" id="SFLDF00324">
    <property type="entry name" value="bacteriocin_maturation"/>
    <property type="match status" value="1"/>
</dbReference>
<protein>
    <submittedName>
        <fullName evidence="7">Ribosomal peptide maturation radical SAM protein 1</fullName>
    </submittedName>
</protein>
<organism evidence="7 8">
    <name type="scientific">Azospirillum picis</name>
    <dbReference type="NCBI Taxonomy" id="488438"/>
    <lineage>
        <taxon>Bacteria</taxon>
        <taxon>Pseudomonadati</taxon>
        <taxon>Pseudomonadota</taxon>
        <taxon>Alphaproteobacteria</taxon>
        <taxon>Rhodospirillales</taxon>
        <taxon>Azospirillaceae</taxon>
        <taxon>Azospirillum</taxon>
    </lineage>
</organism>
<keyword evidence="2" id="KW-0949">S-adenosyl-L-methionine</keyword>
<dbReference type="PANTHER" id="PTHR43409">
    <property type="entry name" value="ANAEROBIC MAGNESIUM-PROTOPORPHYRIN IX MONOMETHYL ESTER CYCLASE-RELATED"/>
    <property type="match status" value="1"/>
</dbReference>
<dbReference type="InterPro" id="IPR058240">
    <property type="entry name" value="rSAM_sf"/>
</dbReference>